<keyword evidence="2" id="KW-1185">Reference proteome</keyword>
<proteinExistence type="predicted"/>
<comment type="caution">
    <text evidence="1">The sequence shown here is derived from an EMBL/GenBank/DDBJ whole genome shotgun (WGS) entry which is preliminary data.</text>
</comment>
<evidence type="ECO:0000313" key="2">
    <source>
        <dbReference type="Proteomes" id="UP001239111"/>
    </source>
</evidence>
<protein>
    <submittedName>
        <fullName evidence="1">Uncharacterized protein</fullName>
    </submittedName>
</protein>
<dbReference type="EMBL" id="CM056742">
    <property type="protein sequence ID" value="KAJ8680468.1"/>
    <property type="molecule type" value="Genomic_DNA"/>
</dbReference>
<accession>A0ACC2PAK4</accession>
<reference evidence="1" key="1">
    <citation type="submission" date="2023-04" db="EMBL/GenBank/DDBJ databases">
        <title>A chromosome-level genome assembly of the parasitoid wasp Eretmocerus hayati.</title>
        <authorList>
            <person name="Zhong Y."/>
            <person name="Liu S."/>
            <person name="Liu Y."/>
        </authorList>
    </citation>
    <scope>NUCLEOTIDE SEQUENCE</scope>
    <source>
        <strain evidence="1">ZJU_SS_LIU_2023</strain>
    </source>
</reference>
<gene>
    <name evidence="1" type="ORF">QAD02_016255</name>
</gene>
<dbReference type="Proteomes" id="UP001239111">
    <property type="component" value="Chromosome 2"/>
</dbReference>
<evidence type="ECO:0000313" key="1">
    <source>
        <dbReference type="EMBL" id="KAJ8680468.1"/>
    </source>
</evidence>
<name>A0ACC2PAK4_9HYME</name>
<organism evidence="1 2">
    <name type="scientific">Eretmocerus hayati</name>
    <dbReference type="NCBI Taxonomy" id="131215"/>
    <lineage>
        <taxon>Eukaryota</taxon>
        <taxon>Metazoa</taxon>
        <taxon>Ecdysozoa</taxon>
        <taxon>Arthropoda</taxon>
        <taxon>Hexapoda</taxon>
        <taxon>Insecta</taxon>
        <taxon>Pterygota</taxon>
        <taxon>Neoptera</taxon>
        <taxon>Endopterygota</taxon>
        <taxon>Hymenoptera</taxon>
        <taxon>Apocrita</taxon>
        <taxon>Proctotrupomorpha</taxon>
        <taxon>Chalcidoidea</taxon>
        <taxon>Aphelinidae</taxon>
        <taxon>Aphelininae</taxon>
        <taxon>Eretmocerus</taxon>
    </lineage>
</organism>
<sequence>MGKTKKKPELYHNSQSQNVLRNLMLRDCGLRTTHRTSTKEFEPVAETNFILKTLKELKCDLPGVPRTTFLMVFSPDGKTVASTHGNHKIYITDLTSGKNIRILSGHPRTPWCIAFHPSSNDILASGCLGGQVRVWDLSGGSEVWNSKSQIASLAFHPTERLLAIATYNEIHFWDWSESQPFSTVATKSHREKVRYVAFDNLGSKLITGIANPTQTSQWDRPPVEHLIRSIPITRAQRNRFFEHDSNGGSQWIGQNNGSPRPENADNRNGTSSESNYVDRRNLLRQSFWWGRRARVAAFNVDAHRFPVSSPRVARWAPNFHEAESNNRRSGNDPSRSESQDSNATRSNTNTSYNSIPERNEENSSSDVRIAPARNYWFPSPSEHINLLNFSPNLDSSSSSAAAAATSTSTGPSATATAEVVIEPRTDAESNNPPPLARSNAYFPPEDSDDDESNDENLAAFHRSLRLGRLSRLRDRRHRRLMNRFDNVYRSFVAAHGRQDTADRGTDPMAQDQNAPSTSTSNSSSSPSSRNNVFVASAFTHLLRNILYSNAQETNLNLTRLQRTLRSMAEEPYHVMRINTLFLRQDLRDLEQNNSLCLLNLYKLREELRTRIANCRDRDVNASVNNLNNHVQALNNIESQLINTNFRIESIREELLSLRDGLVYRQLASASNENSSTSRPQAHSDEPRLSAINPAPRTAVRRQLETDPNDEEQPRPSRRRLNWEYDSLEPDYSSPSSDDSLSGNNTHRSSLNFSVSSRSAFQPTRSRSSFTEARADAGSSTARSTAPENAAFRYFNGRSASPSASRDRTPIRSGQRTNRAFGVIWDELQNIWNSVNSLERATENENNEEQSENGYWLLEENSNSDSNHDEHNNGVASTASIAAALRRRASRWVPLDTPNRAEGGVDGLQIPGARTADDSWEPNARLTRLQNTSATDQSQSLSISASSTRYEQPPLFPFRSLRETMNQRMNQTDSSARTQGVHPPTPPRTRVPQTSNSSARTRALQTSDSPSRTRILITPSSSRSETVTVSESRSTQQSQQEASADRSTNTETETVVDLDAASAASAAINTITERIASFDEDYGDIRLLGRHIVNIQRLCRARLEIAQLQHVRQMWQKLQRRIRHLYVTIRIERLCNNDALQSSTSRQGMETSSTATNEAQSEPARNFKKALLEAYKRQSNTNDGSQPQPSTSTATSPPVDEQEANNNSQSQPNATADAPSHENQLPFGGELPTDAELRRMRFGNLCELLLNYNIVDSQLESSHFPTPGPSNDHTYSSASSSDRASNAQLPSITSLVNDILRLPSVSSLSASTTSPVSATNANTNDTSLLENSEGNTSDPRPSTSTAASNDGAAGSSSSQLDSSASSNMSESPTSTSNLQRRQSRYQRVWRYGRRMYLRRPRLLPALRALRMQNLNHLYRHYTQLRRNQHNRSTANAATGNAATSSSSNAHTSTSTTNNERNRPGSSTESLRTMISKLQSLIQLVSNYSNSGSSNNATPSTSRGSAPSTANDFHSESQETLESFREVTRLQARQVLSLMVESLTRFFEENRPGSGNNNRMLHEQIFEMYALPMLGLQLTDLLLDQLAVTRRELEVICNEYDSSLSARQAAQSNQQPQVATTGTNTATDGAGTDTMTQTSNNSAMEVGPTPTDNSSAAAADVPNDDEDDDESHSVAFLRRFLGLETSSPQSSPWAPNTTTSSTPLATSNHDSAASTSTSANVGVDVDNNDSSPANDSRNEVALSAEIQSIIERIQENSTSSGDSSQRYRNRSGVNARFDNDSDDHEDGEYIPFSRNADQRSRDRRESPRDLPQPGSSSGPQIQNRLESLMILHRYAFMRRRLLDQSRGHWQSNPPSASSNNMAMIRLLRQRTQRSQGLGEGSSSAAGSSNSSRQDLHVPLIRVNNMPISEFGVSPFIRRRRPRSRGLLTPDSPYSLGRAGSNPSSAQGSSGNEYGEPVPPASLFTNSFRNQATWRDGLVNREPGFRGFRRFGGDASSGGQDPDNDSDEVEARDHQINMTFNGLECQSYRIQAWDFSSIPEIHDPMKNVIVRDCKIQNDASIDISSDGALIAALLPSSRTNPMTSIGVYSLHWETLGEKVYSTQTDQQVISVSISPTKQHVLVGLASRRIHIPTRSVPMAFIYKLVEPEKALQAAVDQAEGAQNQNRPDAGRRETNYLCLLNHYLNDLRRLTTSDDQPQQDNQPQQQENEVNPDLRNRNNVSRNSDSNDVKPNRKSMVLLRELLQNRETPGHVSLNCIRWVPQPGQGILYGTNTGLLNILY</sequence>